<protein>
    <submittedName>
        <fullName evidence="2">Uncharacterized protein</fullName>
    </submittedName>
</protein>
<dbReference type="RefSeq" id="WP_089686665.1">
    <property type="nucleotide sequence ID" value="NZ_FNFO01000011.1"/>
</dbReference>
<dbReference type="AlphaFoldDB" id="A0A1G9RCP6"/>
<reference evidence="2 3" key="1">
    <citation type="submission" date="2016-10" db="EMBL/GenBank/DDBJ databases">
        <authorList>
            <person name="de Groot N.N."/>
        </authorList>
    </citation>
    <scope>NUCLEOTIDE SEQUENCE [LARGE SCALE GENOMIC DNA]</scope>
    <source>
        <strain evidence="2 3">DSM 25186</strain>
    </source>
</reference>
<organism evidence="2 3">
    <name type="scientific">Catalinimonas alkaloidigena</name>
    <dbReference type="NCBI Taxonomy" id="1075417"/>
    <lineage>
        <taxon>Bacteria</taxon>
        <taxon>Pseudomonadati</taxon>
        <taxon>Bacteroidota</taxon>
        <taxon>Cytophagia</taxon>
        <taxon>Cytophagales</taxon>
        <taxon>Catalimonadaceae</taxon>
        <taxon>Catalinimonas</taxon>
    </lineage>
</organism>
<keyword evidence="1" id="KW-0812">Transmembrane</keyword>
<feature type="transmembrane region" description="Helical" evidence="1">
    <location>
        <begin position="83"/>
        <end position="101"/>
    </location>
</feature>
<dbReference type="EMBL" id="FNFO01000011">
    <property type="protein sequence ID" value="SDM21036.1"/>
    <property type="molecule type" value="Genomic_DNA"/>
</dbReference>
<evidence type="ECO:0000313" key="2">
    <source>
        <dbReference type="EMBL" id="SDM21036.1"/>
    </source>
</evidence>
<dbReference type="OrthoDB" id="1448884at2"/>
<sequence>MKQRPVLFAAIFLTLAVELVLIVGALVQVGGERLAYQLPRLGLQLILIAFVVQKDTSRRVFWLAAYHIVLGILTFNAGNASHWLAQALPYFHLVMGLLMYVHRELEARLKK</sequence>
<dbReference type="Proteomes" id="UP000198510">
    <property type="component" value="Unassembled WGS sequence"/>
</dbReference>
<evidence type="ECO:0000256" key="1">
    <source>
        <dbReference type="SAM" id="Phobius"/>
    </source>
</evidence>
<dbReference type="STRING" id="1075417.SAMN05421823_111113"/>
<name>A0A1G9RCP6_9BACT</name>
<evidence type="ECO:0000313" key="3">
    <source>
        <dbReference type="Proteomes" id="UP000198510"/>
    </source>
</evidence>
<keyword evidence="3" id="KW-1185">Reference proteome</keyword>
<feature type="transmembrane region" description="Helical" evidence="1">
    <location>
        <begin position="60"/>
        <end position="77"/>
    </location>
</feature>
<gene>
    <name evidence="2" type="ORF">SAMN05421823_111113</name>
</gene>
<feature type="transmembrane region" description="Helical" evidence="1">
    <location>
        <begin position="34"/>
        <end position="53"/>
    </location>
</feature>
<proteinExistence type="predicted"/>
<feature type="transmembrane region" description="Helical" evidence="1">
    <location>
        <begin position="7"/>
        <end position="28"/>
    </location>
</feature>
<keyword evidence="1" id="KW-1133">Transmembrane helix</keyword>
<keyword evidence="1" id="KW-0472">Membrane</keyword>
<accession>A0A1G9RCP6</accession>